<name>A0ABT4UIE1_9BACT</name>
<dbReference type="RefSeq" id="WP_407030926.1">
    <property type="nucleotide sequence ID" value="NZ_JAQGEF010000006.1"/>
</dbReference>
<evidence type="ECO:0000313" key="1">
    <source>
        <dbReference type="EMBL" id="MDA3614602.1"/>
    </source>
</evidence>
<evidence type="ECO:0000313" key="2">
    <source>
        <dbReference type="Proteomes" id="UP001210231"/>
    </source>
</evidence>
<sequence>MKLLLFVLLISLSLVSYSKEIIVYDKDARKPIANAYVENKKGQVLTYTDDSGFAIVNQNQFFVKHISYKEIYVDTNALKSDTIFLDINIDELEAVEVLKEYKVLRTVTIKGRKINKRIGYSMSMHLFRTLFSLIDIDTSVSKYRIKSIKPRFFDYNEGGDNRSKISITVYQYAPFSDTVLPKLIPVSQPVTKTFKESKKNPKFIINSNIMVNKSGKFLVLFKTELPKDYASGNHFMYIKYNENIDQQRVFIVNERRNGFLYKENRELIMDIEIEEVE</sequence>
<organism evidence="1 2">
    <name type="scientific">Polluticaenibacter yanchengensis</name>
    <dbReference type="NCBI Taxonomy" id="3014562"/>
    <lineage>
        <taxon>Bacteria</taxon>
        <taxon>Pseudomonadati</taxon>
        <taxon>Bacteroidota</taxon>
        <taxon>Chitinophagia</taxon>
        <taxon>Chitinophagales</taxon>
        <taxon>Chitinophagaceae</taxon>
        <taxon>Polluticaenibacter</taxon>
    </lineage>
</organism>
<protein>
    <recommendedName>
        <fullName evidence="3">Carboxypeptidase-like regulatory domain-containing protein</fullName>
    </recommendedName>
</protein>
<accession>A0ABT4UIE1</accession>
<dbReference type="EMBL" id="JAQGEF010000006">
    <property type="protein sequence ID" value="MDA3614602.1"/>
    <property type="molecule type" value="Genomic_DNA"/>
</dbReference>
<proteinExistence type="predicted"/>
<reference evidence="1 2" key="1">
    <citation type="submission" date="2022-12" db="EMBL/GenBank/DDBJ databases">
        <title>Chitinophagaceae gen. sp. nov., a new member of the family Chitinophagaceae, isolated from soil in a chemical factory.</title>
        <authorList>
            <person name="Ke Z."/>
        </authorList>
    </citation>
    <scope>NUCLEOTIDE SEQUENCE [LARGE SCALE GENOMIC DNA]</scope>
    <source>
        <strain evidence="1 2">LY-5</strain>
    </source>
</reference>
<evidence type="ECO:0008006" key="3">
    <source>
        <dbReference type="Google" id="ProtNLM"/>
    </source>
</evidence>
<comment type="caution">
    <text evidence="1">The sequence shown here is derived from an EMBL/GenBank/DDBJ whole genome shotgun (WGS) entry which is preliminary data.</text>
</comment>
<dbReference type="Proteomes" id="UP001210231">
    <property type="component" value="Unassembled WGS sequence"/>
</dbReference>
<gene>
    <name evidence="1" type="ORF">O3P16_07265</name>
</gene>
<keyword evidence="2" id="KW-1185">Reference proteome</keyword>